<proteinExistence type="predicted"/>
<accession>A0A098S4L9</accession>
<dbReference type="SUPFAM" id="SSF47413">
    <property type="entry name" value="lambda repressor-like DNA-binding domains"/>
    <property type="match status" value="1"/>
</dbReference>
<dbReference type="SMART" id="SM00354">
    <property type="entry name" value="HTH_LACI"/>
    <property type="match status" value="1"/>
</dbReference>
<dbReference type="Pfam" id="PF00532">
    <property type="entry name" value="Peripla_BP_1"/>
    <property type="match status" value="1"/>
</dbReference>
<dbReference type="AlphaFoldDB" id="A0A098S4L9"/>
<name>A0A098S4L9_9BACT</name>
<comment type="caution">
    <text evidence="5">The sequence shown here is derived from an EMBL/GenBank/DDBJ whole genome shotgun (WGS) entry which is preliminary data.</text>
</comment>
<dbReference type="InterPro" id="IPR010982">
    <property type="entry name" value="Lambda_DNA-bd_dom_sf"/>
</dbReference>
<sequence>MSKTTIYDIASELNITPSTVSRALSNHPRISARTKKAVREVATRLNYRQNSIAAALRSGKTNMLGIVVPTTDRSFFSSVIRSIEQVATASEYNVMITQSNDQEKMERSNIEALLRAQVDGVIASISRETSDYSHFRKLTDNGIPLVLFDRVADLNHTSIVRIDDYRGAYEATAHLIAQGCSRIAHFAGQQKLDIYQQRFRGYKDALQDHRIAFDEALLHYSNVKIEDGRAGMNTLLRLKSPPDAVFAASDYAAIGAMQVLKEKGKRIPEDVALIGFMNETFTSFVDPGLTTVDQLSKKMGEIAASTFLEQVECPDEFVSKKIILSPKLIVRGSSLKADSSSMESNS</sequence>
<dbReference type="Proteomes" id="UP000029736">
    <property type="component" value="Unassembled WGS sequence"/>
</dbReference>
<dbReference type="RefSeq" id="WP_044223583.1">
    <property type="nucleotide sequence ID" value="NZ_JBKAGJ010000008.1"/>
</dbReference>
<dbReference type="InterPro" id="IPR000843">
    <property type="entry name" value="HTH_LacI"/>
</dbReference>
<evidence type="ECO:0000256" key="2">
    <source>
        <dbReference type="ARBA" id="ARBA00023125"/>
    </source>
</evidence>
<keyword evidence="2" id="KW-0238">DNA-binding</keyword>
<keyword evidence="1" id="KW-0805">Transcription regulation</keyword>
<dbReference type="Pfam" id="PF00356">
    <property type="entry name" value="LacI"/>
    <property type="match status" value="1"/>
</dbReference>
<dbReference type="GO" id="GO:0003700">
    <property type="term" value="F:DNA-binding transcription factor activity"/>
    <property type="evidence" value="ECO:0007669"/>
    <property type="project" value="TreeGrafter"/>
</dbReference>
<evidence type="ECO:0000256" key="3">
    <source>
        <dbReference type="ARBA" id="ARBA00023163"/>
    </source>
</evidence>
<evidence type="ECO:0000313" key="6">
    <source>
        <dbReference type="Proteomes" id="UP000029736"/>
    </source>
</evidence>
<gene>
    <name evidence="5" type="ORF">IX84_18205</name>
</gene>
<evidence type="ECO:0000259" key="4">
    <source>
        <dbReference type="PROSITE" id="PS50932"/>
    </source>
</evidence>
<dbReference type="Gene3D" id="1.10.260.40">
    <property type="entry name" value="lambda repressor-like DNA-binding domains"/>
    <property type="match status" value="1"/>
</dbReference>
<feature type="domain" description="HTH lacI-type" evidence="4">
    <location>
        <begin position="4"/>
        <end position="58"/>
    </location>
</feature>
<dbReference type="GO" id="GO:0000976">
    <property type="term" value="F:transcription cis-regulatory region binding"/>
    <property type="evidence" value="ECO:0007669"/>
    <property type="project" value="TreeGrafter"/>
</dbReference>
<organism evidence="5 6">
    <name type="scientific">Phaeodactylibacter xiamenensis</name>
    <dbReference type="NCBI Taxonomy" id="1524460"/>
    <lineage>
        <taxon>Bacteria</taxon>
        <taxon>Pseudomonadati</taxon>
        <taxon>Bacteroidota</taxon>
        <taxon>Saprospiria</taxon>
        <taxon>Saprospirales</taxon>
        <taxon>Haliscomenobacteraceae</taxon>
        <taxon>Phaeodactylibacter</taxon>
    </lineage>
</organism>
<dbReference type="CDD" id="cd01392">
    <property type="entry name" value="HTH_LacI"/>
    <property type="match status" value="1"/>
</dbReference>
<dbReference type="PANTHER" id="PTHR30146:SF109">
    <property type="entry name" value="HTH-TYPE TRANSCRIPTIONAL REGULATOR GALS"/>
    <property type="match status" value="1"/>
</dbReference>
<evidence type="ECO:0000313" key="5">
    <source>
        <dbReference type="EMBL" id="KGE86971.1"/>
    </source>
</evidence>
<reference evidence="5 6" key="1">
    <citation type="journal article" date="2014" name="Int. J. Syst. Evol. Microbiol.">
        <title>Phaeodactylibacter xiamenensis gen. nov., sp. nov., a member of the family Saprospiraceae isolated from the marine alga Phaeodactylum tricornutum.</title>
        <authorList>
            <person name="Chen Z.Jr."/>
            <person name="Lei X."/>
            <person name="Lai Q."/>
            <person name="Li Y."/>
            <person name="Zhang B."/>
            <person name="Zhang J."/>
            <person name="Zhang H."/>
            <person name="Yang L."/>
            <person name="Zheng W."/>
            <person name="Tian Y."/>
            <person name="Yu Z."/>
            <person name="Xu H.Jr."/>
            <person name="Zheng T."/>
        </authorList>
    </citation>
    <scope>NUCLEOTIDE SEQUENCE [LARGE SCALE GENOMIC DNA]</scope>
    <source>
        <strain evidence="5 6">KD52</strain>
    </source>
</reference>
<dbReference type="InterPro" id="IPR001761">
    <property type="entry name" value="Peripla_BP/Lac1_sug-bd_dom"/>
</dbReference>
<protein>
    <submittedName>
        <fullName evidence="5">LacI family transcriptional regulator</fullName>
    </submittedName>
</protein>
<dbReference type="CDD" id="cd06267">
    <property type="entry name" value="PBP1_LacI_sugar_binding-like"/>
    <property type="match status" value="1"/>
</dbReference>
<dbReference type="SUPFAM" id="SSF53822">
    <property type="entry name" value="Periplasmic binding protein-like I"/>
    <property type="match status" value="1"/>
</dbReference>
<dbReference type="PANTHER" id="PTHR30146">
    <property type="entry name" value="LACI-RELATED TRANSCRIPTIONAL REPRESSOR"/>
    <property type="match status" value="1"/>
</dbReference>
<keyword evidence="3" id="KW-0804">Transcription</keyword>
<keyword evidence="6" id="KW-1185">Reference proteome</keyword>
<dbReference type="Gene3D" id="3.40.50.2300">
    <property type="match status" value="2"/>
</dbReference>
<dbReference type="InterPro" id="IPR028082">
    <property type="entry name" value="Peripla_BP_I"/>
</dbReference>
<dbReference type="PROSITE" id="PS50932">
    <property type="entry name" value="HTH_LACI_2"/>
    <property type="match status" value="1"/>
</dbReference>
<evidence type="ECO:0000256" key="1">
    <source>
        <dbReference type="ARBA" id="ARBA00023015"/>
    </source>
</evidence>
<dbReference type="EMBL" id="JPOS01000039">
    <property type="protein sequence ID" value="KGE86971.1"/>
    <property type="molecule type" value="Genomic_DNA"/>
</dbReference>
<dbReference type="STRING" id="1524460.IX84_18205"/>
<dbReference type="OrthoDB" id="9803256at2"/>